<dbReference type="InterPro" id="IPR000573">
    <property type="entry name" value="AconitaseA/IPMdHydase_ssu_swvl"/>
</dbReference>
<dbReference type="HAMAP" id="MF_01031">
    <property type="entry name" value="LeuD_type1"/>
    <property type="match status" value="1"/>
</dbReference>
<evidence type="ECO:0000256" key="3">
    <source>
        <dbReference type="ARBA" id="ARBA00002695"/>
    </source>
</evidence>
<evidence type="ECO:0000256" key="14">
    <source>
        <dbReference type="ARBA" id="ARBA00023239"/>
    </source>
</evidence>
<dbReference type="PRINTS" id="PR00415">
    <property type="entry name" value="ACONITASE"/>
</dbReference>
<feature type="region of interest" description="Disordered" evidence="18">
    <location>
        <begin position="495"/>
        <end position="552"/>
    </location>
</feature>
<feature type="domain" description="Aconitase/3-isopropylmalate dehydratase large subunit alpha/beta/alpha" evidence="19">
    <location>
        <begin position="10"/>
        <end position="481"/>
    </location>
</feature>
<evidence type="ECO:0000256" key="11">
    <source>
        <dbReference type="ARBA" id="ARBA00022723"/>
    </source>
</evidence>
<dbReference type="EMBL" id="JBANRG010000001">
    <property type="protein sequence ID" value="KAK7472048.1"/>
    <property type="molecule type" value="Genomic_DNA"/>
</dbReference>
<comment type="catalytic activity">
    <reaction evidence="1">
        <text>(2R,3S)-3-isopropylmalate = (2S)-2-isopropylmalate</text>
        <dbReference type="Rhea" id="RHEA:32287"/>
        <dbReference type="ChEBI" id="CHEBI:1178"/>
        <dbReference type="ChEBI" id="CHEBI:35121"/>
        <dbReference type="EC" id="4.2.1.33"/>
    </reaction>
</comment>
<dbReference type="EC" id="4.2.1.33" evidence="6"/>
<evidence type="ECO:0000313" key="22">
    <source>
        <dbReference type="Proteomes" id="UP001498398"/>
    </source>
</evidence>
<comment type="pathway">
    <text evidence="4">Amino-acid biosynthesis; L-leucine biosynthesis; L-leucine from 3-methyl-2-oxobutanoate: step 2/4.</text>
</comment>
<dbReference type="InterPro" id="IPR036008">
    <property type="entry name" value="Aconitase_4Fe-4S_dom"/>
</dbReference>
<evidence type="ECO:0000256" key="17">
    <source>
        <dbReference type="ARBA" id="ARBA00033368"/>
    </source>
</evidence>
<dbReference type="Pfam" id="PF00694">
    <property type="entry name" value="Aconitase_C"/>
    <property type="match status" value="1"/>
</dbReference>
<comment type="function">
    <text evidence="3">Catalyzes the isomerization between 2-isopropylmalate and 3-isopropylmalate, via the formation of 2-isopropylmaleate.</text>
</comment>
<feature type="domain" description="Aconitase A/isopropylmalate dehydratase small subunit swivel" evidence="20">
    <location>
        <begin position="550"/>
        <end position="675"/>
    </location>
</feature>
<evidence type="ECO:0000259" key="19">
    <source>
        <dbReference type="Pfam" id="PF00330"/>
    </source>
</evidence>
<evidence type="ECO:0000256" key="6">
    <source>
        <dbReference type="ARBA" id="ARBA00011998"/>
    </source>
</evidence>
<gene>
    <name evidence="21" type="primary">LEU1_1</name>
    <name evidence="21" type="ORF">VKT23_000159</name>
</gene>
<comment type="cofactor">
    <cofactor evidence="2">
        <name>[4Fe-4S] cluster</name>
        <dbReference type="ChEBI" id="CHEBI:49883"/>
    </cofactor>
</comment>
<feature type="compositionally biased region" description="Polar residues" evidence="18">
    <location>
        <begin position="531"/>
        <end position="541"/>
    </location>
</feature>
<reference evidence="21 22" key="1">
    <citation type="submission" date="2024-01" db="EMBL/GenBank/DDBJ databases">
        <title>A draft genome for the cacao thread blight pathogen Marasmiellus scandens.</title>
        <authorList>
            <person name="Baruah I.K."/>
            <person name="Leung J."/>
            <person name="Bukari Y."/>
            <person name="Amoako-Attah I."/>
            <person name="Meinhardt L.W."/>
            <person name="Bailey B.A."/>
            <person name="Cohen S.P."/>
        </authorList>
    </citation>
    <scope>NUCLEOTIDE SEQUENCE [LARGE SCALE GENOMIC DNA]</scope>
    <source>
        <strain evidence="21 22">GH-19</strain>
    </source>
</reference>
<dbReference type="InterPro" id="IPR033940">
    <property type="entry name" value="IPMI_Swivel"/>
</dbReference>
<keyword evidence="11" id="KW-0479">Metal-binding</keyword>
<dbReference type="PANTHER" id="PTHR43822:SF9">
    <property type="entry name" value="3-ISOPROPYLMALATE DEHYDRATASE"/>
    <property type="match status" value="1"/>
</dbReference>
<dbReference type="Pfam" id="PF00330">
    <property type="entry name" value="Aconitase"/>
    <property type="match status" value="1"/>
</dbReference>
<dbReference type="CDD" id="cd01583">
    <property type="entry name" value="IPMI"/>
    <property type="match status" value="1"/>
</dbReference>
<evidence type="ECO:0000256" key="12">
    <source>
        <dbReference type="ARBA" id="ARBA00023004"/>
    </source>
</evidence>
<dbReference type="NCBIfam" id="TIGR00170">
    <property type="entry name" value="leuC"/>
    <property type="match status" value="1"/>
</dbReference>
<keyword evidence="12" id="KW-0408">Iron</keyword>
<protein>
    <recommendedName>
        <fullName evidence="7">3-isopropylmalate dehydratase</fullName>
        <ecNumber evidence="6">4.2.1.33</ecNumber>
    </recommendedName>
    <alternativeName>
        <fullName evidence="16">Alpha-IPM isomerase</fullName>
    </alternativeName>
    <alternativeName>
        <fullName evidence="17">Isopropylmalate isomerase</fullName>
    </alternativeName>
</protein>
<keyword evidence="15" id="KW-0100">Branched-chain amino acid biosynthesis</keyword>
<evidence type="ECO:0000256" key="4">
    <source>
        <dbReference type="ARBA" id="ARBA00004729"/>
    </source>
</evidence>
<evidence type="ECO:0000256" key="5">
    <source>
        <dbReference type="ARBA" id="ARBA00007185"/>
    </source>
</evidence>
<keyword evidence="10" id="KW-0028">Amino-acid biosynthesis</keyword>
<dbReference type="NCBIfam" id="NF004016">
    <property type="entry name" value="PRK05478.1"/>
    <property type="match status" value="1"/>
</dbReference>
<evidence type="ECO:0000256" key="13">
    <source>
        <dbReference type="ARBA" id="ARBA00023014"/>
    </source>
</evidence>
<dbReference type="InterPro" id="IPR004430">
    <property type="entry name" value="3-IsopropMal_deHydase_lsu"/>
</dbReference>
<dbReference type="SUPFAM" id="SSF52016">
    <property type="entry name" value="LeuD/IlvD-like"/>
    <property type="match status" value="1"/>
</dbReference>
<comment type="caution">
    <text evidence="21">The sequence shown here is derived from an EMBL/GenBank/DDBJ whole genome shotgun (WGS) entry which is preliminary data.</text>
</comment>
<dbReference type="NCBIfam" id="NF009116">
    <property type="entry name" value="PRK12466.1"/>
    <property type="match status" value="1"/>
</dbReference>
<evidence type="ECO:0000256" key="18">
    <source>
        <dbReference type="SAM" id="MobiDB-lite"/>
    </source>
</evidence>
<dbReference type="SUPFAM" id="SSF53732">
    <property type="entry name" value="Aconitase iron-sulfur domain"/>
    <property type="match status" value="1"/>
</dbReference>
<evidence type="ECO:0000256" key="7">
    <source>
        <dbReference type="ARBA" id="ARBA00014371"/>
    </source>
</evidence>
<evidence type="ECO:0000256" key="2">
    <source>
        <dbReference type="ARBA" id="ARBA00001966"/>
    </source>
</evidence>
<evidence type="ECO:0000256" key="9">
    <source>
        <dbReference type="ARBA" id="ARBA00022485"/>
    </source>
</evidence>
<feature type="region of interest" description="Disordered" evidence="18">
    <location>
        <begin position="447"/>
        <end position="467"/>
    </location>
</feature>
<sequence length="775" mass="85354">MSTSPSTLYDKIWAQHVVYDPNPDDANVPKLIYVDRHLVHEVSSPQAFDGLWSAKRSIRRPDCTLATADHNVPTAPGRFDPSFKASEYIRESASRAQYMALEKNVRKSGIPYFSLRDKRQGIVHVIGGEQGFILPGVIAVCGDSHTSTLGAFGALAFGIGTSEVEHVLATQTLRLRKSKNMRILVQGSSLPLGVTSKDLILHIIRTIGTAGGTGYVIEYTGQVIRELSVEARMTMCNMSIEAGARAGLVEPDEKTWEYLRGRPFAPSFPSKDWDEAVEYWKTLKSDEGAKWDKEVFINAEEIEPTVTWGTSPEDNVPISGNVPKPDNFPNNATKREGVRKALEYMGLKGGEKMVDIRIDKVFLGSCTNSRIEDLRTAAGVLLALSTENGKVAEGVQAMVVPGSGIVKRQAEAEGLDAIFKRAGFQWREPGCSMCIGLNDDQLGSGERCASTSNRNFRDRQGTGGRTHLVSPAMAVGAAVTGKLVDVRKLVQLGERREKSHKNNGLPDMLFDGSSESSDVPDDAQDLESDLSKSNTLDSDSTAESRRESRRFTSVRGVTAPLRMENVDTDMIVPAPLLKGLSKSGLARALFNRFRFKVDPDTKKEEEIDFILNKEPFRKAKIMVCDGENFGCGSSREHAVWALKDFGITCVIAPSFGDIFFNNCLQNGVLLISLPQAICEALANYAETGAEMEVDLVSKEIKCLDKPDENLQFKIDSNNRDRLLKGLDDIDLTLSVEENISAYEAKRQETWHWLELGSRLGGQFKTKKVIGGAMEW</sequence>
<evidence type="ECO:0000256" key="15">
    <source>
        <dbReference type="ARBA" id="ARBA00023304"/>
    </source>
</evidence>
<evidence type="ECO:0000313" key="21">
    <source>
        <dbReference type="EMBL" id="KAK7472048.1"/>
    </source>
</evidence>
<dbReference type="NCBIfam" id="TIGR00171">
    <property type="entry name" value="leuD"/>
    <property type="match status" value="1"/>
</dbReference>
<dbReference type="InterPro" id="IPR015928">
    <property type="entry name" value="Aconitase/3IPM_dehydase_swvl"/>
</dbReference>
<evidence type="ECO:0000256" key="8">
    <source>
        <dbReference type="ARBA" id="ARBA00022430"/>
    </source>
</evidence>
<dbReference type="InterPro" id="IPR015931">
    <property type="entry name" value="Acnase/IPM_dHydase_lsu_aba_1/3"/>
</dbReference>
<dbReference type="PROSITE" id="PS01244">
    <property type="entry name" value="ACONITASE_2"/>
    <property type="match status" value="1"/>
</dbReference>
<name>A0ABR1K3A4_9AGAR</name>
<evidence type="ECO:0000259" key="20">
    <source>
        <dbReference type="Pfam" id="PF00694"/>
    </source>
</evidence>
<dbReference type="InterPro" id="IPR004431">
    <property type="entry name" value="3-IsopropMal_deHydase_ssu"/>
</dbReference>
<organism evidence="21 22">
    <name type="scientific">Marasmiellus scandens</name>
    <dbReference type="NCBI Taxonomy" id="2682957"/>
    <lineage>
        <taxon>Eukaryota</taxon>
        <taxon>Fungi</taxon>
        <taxon>Dikarya</taxon>
        <taxon>Basidiomycota</taxon>
        <taxon>Agaricomycotina</taxon>
        <taxon>Agaricomycetes</taxon>
        <taxon>Agaricomycetidae</taxon>
        <taxon>Agaricales</taxon>
        <taxon>Marasmiineae</taxon>
        <taxon>Omphalotaceae</taxon>
        <taxon>Marasmiellus</taxon>
    </lineage>
</organism>
<dbReference type="Gene3D" id="3.20.19.10">
    <property type="entry name" value="Aconitase, domain 4"/>
    <property type="match status" value="1"/>
</dbReference>
<keyword evidence="9" id="KW-0004">4Fe-4S</keyword>
<keyword evidence="22" id="KW-1185">Reference proteome</keyword>
<dbReference type="PROSITE" id="PS00450">
    <property type="entry name" value="ACONITASE_1"/>
    <property type="match status" value="1"/>
</dbReference>
<evidence type="ECO:0000256" key="10">
    <source>
        <dbReference type="ARBA" id="ARBA00022605"/>
    </source>
</evidence>
<comment type="similarity">
    <text evidence="5">Belongs to the aconitase/IPM isomerase family.</text>
</comment>
<dbReference type="InterPro" id="IPR001030">
    <property type="entry name" value="Acoase/IPM_deHydtase_lsu_aba"/>
</dbReference>
<dbReference type="NCBIfam" id="NF002458">
    <property type="entry name" value="PRK01641.1"/>
    <property type="match status" value="1"/>
</dbReference>
<evidence type="ECO:0000256" key="1">
    <source>
        <dbReference type="ARBA" id="ARBA00000491"/>
    </source>
</evidence>
<proteinExistence type="inferred from homology"/>
<dbReference type="Proteomes" id="UP001498398">
    <property type="component" value="Unassembled WGS sequence"/>
</dbReference>
<dbReference type="PANTHER" id="PTHR43822">
    <property type="entry name" value="HOMOACONITASE, MITOCHONDRIAL-RELATED"/>
    <property type="match status" value="1"/>
</dbReference>
<dbReference type="GO" id="GO:0003861">
    <property type="term" value="F:3-isopropylmalate dehydratase activity"/>
    <property type="evidence" value="ECO:0007669"/>
    <property type="project" value="UniProtKB-EC"/>
</dbReference>
<evidence type="ECO:0000256" key="16">
    <source>
        <dbReference type="ARBA" id="ARBA00031631"/>
    </source>
</evidence>
<accession>A0ABR1K3A4</accession>
<dbReference type="CDD" id="cd01577">
    <property type="entry name" value="IPMI_Swivel"/>
    <property type="match status" value="1"/>
</dbReference>
<keyword evidence="8" id="KW-0432">Leucine biosynthesis</keyword>
<dbReference type="Gene3D" id="3.30.499.10">
    <property type="entry name" value="Aconitase, domain 3"/>
    <property type="match status" value="2"/>
</dbReference>
<feature type="compositionally biased region" description="Acidic residues" evidence="18">
    <location>
        <begin position="518"/>
        <end position="528"/>
    </location>
</feature>
<keyword evidence="14 21" id="KW-0456">Lyase</keyword>
<dbReference type="InterPro" id="IPR018136">
    <property type="entry name" value="Aconitase_4Fe-4S_BS"/>
</dbReference>
<keyword evidence="13" id="KW-0411">Iron-sulfur</keyword>
<dbReference type="InterPro" id="IPR050067">
    <property type="entry name" value="IPM_dehydratase_rel_enz"/>
</dbReference>
<dbReference type="HAMAP" id="MF_01026">
    <property type="entry name" value="LeuC_type1"/>
    <property type="match status" value="1"/>
</dbReference>
<dbReference type="InterPro" id="IPR033941">
    <property type="entry name" value="IPMI_cat"/>
</dbReference>